<keyword evidence="2" id="KW-1133">Transmembrane helix</keyword>
<organism evidence="3 4">
    <name type="scientific">Micromonospora fulviviridis</name>
    <dbReference type="NCBI Taxonomy" id="47860"/>
    <lineage>
        <taxon>Bacteria</taxon>
        <taxon>Bacillati</taxon>
        <taxon>Actinomycetota</taxon>
        <taxon>Actinomycetes</taxon>
        <taxon>Micromonosporales</taxon>
        <taxon>Micromonosporaceae</taxon>
        <taxon>Micromonospora</taxon>
    </lineage>
</organism>
<reference evidence="3 4" key="1">
    <citation type="submission" date="2024-06" db="EMBL/GenBank/DDBJ databases">
        <title>The Natural Products Discovery Center: Release of the First 8490 Sequenced Strains for Exploring Actinobacteria Biosynthetic Diversity.</title>
        <authorList>
            <person name="Kalkreuter E."/>
            <person name="Kautsar S.A."/>
            <person name="Yang D."/>
            <person name="Bader C.D."/>
            <person name="Teijaro C.N."/>
            <person name="Fluegel L."/>
            <person name="Davis C.M."/>
            <person name="Simpson J.R."/>
            <person name="Lauterbach L."/>
            <person name="Steele A.D."/>
            <person name="Gui C."/>
            <person name="Meng S."/>
            <person name="Li G."/>
            <person name="Viehrig K."/>
            <person name="Ye F."/>
            <person name="Su P."/>
            <person name="Kiefer A.F."/>
            <person name="Nichols A."/>
            <person name="Cepeda A.J."/>
            <person name="Yan W."/>
            <person name="Fan B."/>
            <person name="Jiang Y."/>
            <person name="Adhikari A."/>
            <person name="Zheng C.-J."/>
            <person name="Schuster L."/>
            <person name="Cowan T.M."/>
            <person name="Smanski M.J."/>
            <person name="Chevrette M.G."/>
            <person name="De Carvalho L.P.S."/>
            <person name="Shen B."/>
        </authorList>
    </citation>
    <scope>NUCLEOTIDE SEQUENCE [LARGE SCALE GENOMIC DNA]</scope>
    <source>
        <strain evidence="3 4">NPDC006286</strain>
    </source>
</reference>
<name>A0ABV2VZA2_9ACTN</name>
<evidence type="ECO:0000256" key="2">
    <source>
        <dbReference type="SAM" id="Phobius"/>
    </source>
</evidence>
<feature type="transmembrane region" description="Helical" evidence="2">
    <location>
        <begin position="60"/>
        <end position="77"/>
    </location>
</feature>
<dbReference type="EMBL" id="JBEXRX010000253">
    <property type="protein sequence ID" value="MEU0156896.1"/>
    <property type="molecule type" value="Genomic_DNA"/>
</dbReference>
<protein>
    <submittedName>
        <fullName evidence="3">Uncharacterized protein</fullName>
    </submittedName>
</protein>
<sequence length="385" mass="39481">MFSSSRGGRRRSEDLVARAAEEMTAERVGATPAAPDTPDPVRGAEPVPPAAGPARFGPHALLVPAGIVALVALRIVFGDALRARIGESACAWTGCTGTGMAVVGWLLITLPALWAVVAVVLWSRLSAPARGATVLVGLAFLLVAWVHVPGRRAALYLLLDGPAAGATATGIRWGGVGAGLTVVALFVLTARAEARPRPTRGPIGPALVAAALLGTLAVAVARAEPPPVTVAEAMPERTFQAAGDTLRRTGGTDLRGCAGVLAGDVLDGCVRTVRVSYTTDDSDAVVHLAAVLYPGERAARDRRGRLPRGATQLGIPGGETITVTSTTGNWVLLGSVGHADGRTIAEADRGYLLWAAKQVAYRFIGRQVGLLVAPSAAEGIGPRTP</sequence>
<accession>A0ABV2VZA2</accession>
<dbReference type="Proteomes" id="UP001550348">
    <property type="component" value="Unassembled WGS sequence"/>
</dbReference>
<dbReference type="RefSeq" id="WP_355668373.1">
    <property type="nucleotide sequence ID" value="NZ_JBEXRX010000253.1"/>
</dbReference>
<feature type="transmembrane region" description="Helical" evidence="2">
    <location>
        <begin position="129"/>
        <end position="150"/>
    </location>
</feature>
<feature type="compositionally biased region" description="Low complexity" evidence="1">
    <location>
        <begin position="30"/>
        <end position="45"/>
    </location>
</feature>
<feature type="transmembrane region" description="Helical" evidence="2">
    <location>
        <begin position="170"/>
        <end position="190"/>
    </location>
</feature>
<feature type="transmembrane region" description="Helical" evidence="2">
    <location>
        <begin position="202"/>
        <end position="221"/>
    </location>
</feature>
<keyword evidence="2" id="KW-0472">Membrane</keyword>
<evidence type="ECO:0000313" key="4">
    <source>
        <dbReference type="Proteomes" id="UP001550348"/>
    </source>
</evidence>
<evidence type="ECO:0000256" key="1">
    <source>
        <dbReference type="SAM" id="MobiDB-lite"/>
    </source>
</evidence>
<evidence type="ECO:0000313" key="3">
    <source>
        <dbReference type="EMBL" id="MEU0156896.1"/>
    </source>
</evidence>
<proteinExistence type="predicted"/>
<keyword evidence="4" id="KW-1185">Reference proteome</keyword>
<feature type="transmembrane region" description="Helical" evidence="2">
    <location>
        <begin position="102"/>
        <end position="122"/>
    </location>
</feature>
<gene>
    <name evidence="3" type="ORF">ABZ071_34545</name>
</gene>
<feature type="region of interest" description="Disordered" evidence="1">
    <location>
        <begin position="1"/>
        <end position="49"/>
    </location>
</feature>
<comment type="caution">
    <text evidence="3">The sequence shown here is derived from an EMBL/GenBank/DDBJ whole genome shotgun (WGS) entry which is preliminary data.</text>
</comment>
<feature type="compositionally biased region" description="Basic and acidic residues" evidence="1">
    <location>
        <begin position="10"/>
        <end position="25"/>
    </location>
</feature>
<keyword evidence="2" id="KW-0812">Transmembrane</keyword>